<dbReference type="GO" id="GO:0016491">
    <property type="term" value="F:oxidoreductase activity"/>
    <property type="evidence" value="ECO:0007669"/>
    <property type="project" value="UniProtKB-KW"/>
</dbReference>
<evidence type="ECO:0000256" key="1">
    <source>
        <dbReference type="ARBA" id="ARBA00023002"/>
    </source>
</evidence>
<protein>
    <submittedName>
        <fullName evidence="2">Questin oxidase family protein</fullName>
    </submittedName>
</protein>
<dbReference type="AlphaFoldDB" id="A0A4U5JM56"/>
<dbReference type="PANTHER" id="PTHR35870:SF1">
    <property type="entry name" value="PROTEIN, PUTATIVE (AFU_ORTHOLOGUE AFUA_5G03330)-RELATED"/>
    <property type="match status" value="1"/>
</dbReference>
<comment type="caution">
    <text evidence="2">The sequence shown here is derived from an EMBL/GenBank/DDBJ whole genome shotgun (WGS) entry which is preliminary data.</text>
</comment>
<evidence type="ECO:0000313" key="3">
    <source>
        <dbReference type="Proteomes" id="UP000308707"/>
    </source>
</evidence>
<gene>
    <name evidence="2" type="ORF">FCE95_08950</name>
</gene>
<dbReference type="Proteomes" id="UP000308707">
    <property type="component" value="Unassembled WGS sequence"/>
</dbReference>
<dbReference type="Pfam" id="PF14027">
    <property type="entry name" value="Questin_oxidase"/>
    <property type="match status" value="1"/>
</dbReference>
<dbReference type="EMBL" id="SZUA01000002">
    <property type="protein sequence ID" value="TKR30255.1"/>
    <property type="molecule type" value="Genomic_DNA"/>
</dbReference>
<reference evidence="2 3" key="1">
    <citation type="submission" date="2019-04" db="EMBL/GenBank/DDBJ databases">
        <title>Reference strain of H23.</title>
        <authorList>
            <person name="Luo X."/>
        </authorList>
    </citation>
    <scope>NUCLEOTIDE SEQUENCE [LARGE SCALE GENOMIC DNA]</scope>
    <source>
        <strain evidence="2 3">H23</strain>
    </source>
</reference>
<dbReference type="RefSeq" id="WP_137266685.1">
    <property type="nucleotide sequence ID" value="NZ_SZUA01000002.1"/>
</dbReference>
<evidence type="ECO:0000313" key="2">
    <source>
        <dbReference type="EMBL" id="TKR30255.1"/>
    </source>
</evidence>
<keyword evidence="3" id="KW-1185">Reference proteome</keyword>
<dbReference type="PANTHER" id="PTHR35870">
    <property type="entry name" value="PROTEIN, PUTATIVE (AFU_ORTHOLOGUE AFUA_5G03330)-RELATED"/>
    <property type="match status" value="1"/>
</dbReference>
<accession>A0A4U5JM56</accession>
<sequence>MNRPSAIADAGSREALIDALLDDRDYHIEFKHVEFGGWLSNHDKHAVIALDRLGASAERIADYYARYAAQTYGYGLEAPKVSEHDIDAGNWKTHLGRRSSYSAYCDFFEGEEKRLGMDALLRRYLPELFPGWAGALAHGAIHLGWALDAGHRWMIVEGLAYQAFAYVSCHPEKNAPAPEDDATPTQSLLRIARVWETQGDAMRAWLDAAMADETAFVHPDLARHGSQYKIARVLAKGHPLIHATPAWVRTLPPGALWASLHYAASLLYLVKPGDFTVLHLITSLHAMEHIAAPLSEAQQREAAACYWSGMLGILFSRGAFPAGAALEELDARYRDAVDTDEAAAQADWERIVAKAIPDDEEHNPKLVYVERLAWRRYGHRTLFRIAADRFTSTPVLTAYKPSAQP</sequence>
<dbReference type="OrthoDB" id="6457937at2"/>
<proteinExistence type="predicted"/>
<name>A0A4U5JM56_9GAMM</name>
<organism evidence="2 3">
    <name type="scientific">Luteimonas gilva</name>
    <dbReference type="NCBI Taxonomy" id="2572684"/>
    <lineage>
        <taxon>Bacteria</taxon>
        <taxon>Pseudomonadati</taxon>
        <taxon>Pseudomonadota</taxon>
        <taxon>Gammaproteobacteria</taxon>
        <taxon>Lysobacterales</taxon>
        <taxon>Lysobacteraceae</taxon>
        <taxon>Luteimonas</taxon>
    </lineage>
</organism>
<dbReference type="InterPro" id="IPR025337">
    <property type="entry name" value="Questin_oxidase-like"/>
</dbReference>
<keyword evidence="1" id="KW-0560">Oxidoreductase</keyword>